<protein>
    <recommendedName>
        <fullName evidence="4">DUF4386 domain-containing protein</fullName>
    </recommendedName>
</protein>
<keyword evidence="1" id="KW-1133">Transmembrane helix</keyword>
<feature type="transmembrane region" description="Helical" evidence="1">
    <location>
        <begin position="82"/>
        <end position="100"/>
    </location>
</feature>
<keyword evidence="3" id="KW-1185">Reference proteome</keyword>
<name>A0ABT6ZM93_9ACTN</name>
<feature type="transmembrane region" description="Helical" evidence="1">
    <location>
        <begin position="190"/>
        <end position="209"/>
    </location>
</feature>
<comment type="caution">
    <text evidence="2">The sequence shown here is derived from an EMBL/GenBank/DDBJ whole genome shotgun (WGS) entry which is preliminary data.</text>
</comment>
<accession>A0ABT6ZM93</accession>
<feature type="transmembrane region" description="Helical" evidence="1">
    <location>
        <begin position="120"/>
        <end position="139"/>
    </location>
</feature>
<proteinExistence type="predicted"/>
<sequence>MGILLSLPLLQRLASVMTKADYLYLFALSLGLVAFSSILGRYGSAVLALPDQMLNGMSLFSSVVSVLFAGYYIETWLEPNRTCVVCALVLYLGLLAFQLGMTYQEYLANPGSYLFLDDRFGAPIVLQAMALFVVAKYALGRVEPAPAAQSFITTLGVGSFGVYLVSDLVIAHTEGVFELLSHAMHPLGAVVLWELVVVAIGYGVSWLLWKIPGVRRIL</sequence>
<evidence type="ECO:0000313" key="2">
    <source>
        <dbReference type="EMBL" id="MDJ1130178.1"/>
    </source>
</evidence>
<feature type="transmembrane region" description="Helical" evidence="1">
    <location>
        <begin position="54"/>
        <end position="73"/>
    </location>
</feature>
<keyword evidence="1" id="KW-0812">Transmembrane</keyword>
<organism evidence="2 3">
    <name type="scientific">Kribbibacterium absianum</name>
    <dbReference type="NCBI Taxonomy" id="3044210"/>
    <lineage>
        <taxon>Bacteria</taxon>
        <taxon>Bacillati</taxon>
        <taxon>Actinomycetota</taxon>
        <taxon>Coriobacteriia</taxon>
        <taxon>Coriobacteriales</taxon>
        <taxon>Kribbibacteriaceae</taxon>
        <taxon>Kribbibacterium</taxon>
    </lineage>
</organism>
<gene>
    <name evidence="2" type="ORF">QJ043_08835</name>
</gene>
<evidence type="ECO:0000256" key="1">
    <source>
        <dbReference type="SAM" id="Phobius"/>
    </source>
</evidence>
<evidence type="ECO:0008006" key="4">
    <source>
        <dbReference type="Google" id="ProtNLM"/>
    </source>
</evidence>
<dbReference type="EMBL" id="JASJEX010000004">
    <property type="protein sequence ID" value="MDJ1130178.1"/>
    <property type="molecule type" value="Genomic_DNA"/>
</dbReference>
<feature type="transmembrane region" description="Helical" evidence="1">
    <location>
        <begin position="151"/>
        <end position="170"/>
    </location>
</feature>
<feature type="transmembrane region" description="Helical" evidence="1">
    <location>
        <begin position="21"/>
        <end position="42"/>
    </location>
</feature>
<dbReference type="Proteomes" id="UP001431693">
    <property type="component" value="Unassembled WGS sequence"/>
</dbReference>
<reference evidence="2" key="1">
    <citation type="submission" date="2023-05" db="EMBL/GenBank/DDBJ databases">
        <title>[olsenella] sp. nov., isolated from a pig farm feces dump.</title>
        <authorList>
            <person name="Chang Y.-H."/>
        </authorList>
    </citation>
    <scope>NUCLEOTIDE SEQUENCE</scope>
    <source>
        <strain evidence="2">YH-ols2217</strain>
    </source>
</reference>
<evidence type="ECO:0000313" key="3">
    <source>
        <dbReference type="Proteomes" id="UP001431693"/>
    </source>
</evidence>
<keyword evidence="1" id="KW-0472">Membrane</keyword>